<dbReference type="SUPFAM" id="SSF54695">
    <property type="entry name" value="POZ domain"/>
    <property type="match status" value="1"/>
</dbReference>
<evidence type="ECO:0000259" key="3">
    <source>
        <dbReference type="PROSITE" id="PS50097"/>
    </source>
</evidence>
<sequence length="840" mass="92873">METQSHQYPNNNNIIINHHQSYRSTPITTTTSSMEPQHHSDNAPSTALDCNLTSLCDHIQIEGFNNGSFSDVIVQAMGATYHLHRLILSRSSYFRNMLHGPWKDANAPVLTLHVDDTNVNREAIAIALAYLYGYHPKLDDGNAFRVLAAASFLDLQDLCAICTDFIISELWTTNFLEYQVFAEGQDYGIHGERVRNACWGYLCQSGAMELKDVLPKLSSQTLHALLTSDELWVPSEEKRFELALHVLLTKGAFSRTHALEQVDSSKEKGKSLASGINNQITSSELARVSSKDDKEGRDTAQTILVELADRVVDSQTGLTDSKREVQASGTSQLNIESKCQCNTEQTTQTPRASENNYPSSYQDMATGVDMSAMEGPSEEGPCYQLNSNSWLARGQRFGNGMSCNDDMSNEWGRCGMPMSWGGRTVGKRELKSCAKGICGLNSEDYATCVNIFEGGSLLYCNMTFEALLNVRKQLEELGFPCKSVNDGLWLQTLLSQRVQEIGADTCKCCCLVSMACQCRPQYGFARTGYYMQDHDQNTGASDVYVTDSSQGEVNGPFRPVRMHARGTIDGLAGIGRGSNYVPTTAWPPTRLVFSRVPFNIGNRNCQQSLGNDDSENRVDHNVEHGGDGLTALVGLSQGTSNTDEVDVSGRLAGCSIAGPSSSGVQVQMMDSSENGSGVEWENESSSISLDMKTPLSHFPPFRFAVEFQEVHRLNDGQVKHSPEYFYAGSLWKVSVQAFNDEDPQGRRTLGLFLHRRKAEIPESLRKVHMYVDAREKVTARYQLICPSKREVMVFGSFKQPGTLLPKAPKGWGWRTALLFDELGELLQNGALRIAAVVQLI</sequence>
<dbReference type="InterPro" id="IPR011333">
    <property type="entry name" value="SKP1/BTB/POZ_sf"/>
</dbReference>
<dbReference type="SMART" id="SM00225">
    <property type="entry name" value="BTB"/>
    <property type="match status" value="1"/>
</dbReference>
<comment type="caution">
    <text evidence="4">The sequence shown here is derived from an EMBL/GenBank/DDBJ whole genome shotgun (WGS) entry which is preliminary data.</text>
</comment>
<organism evidence="4 5">
    <name type="scientific">Tagetes erecta</name>
    <name type="common">African marigold</name>
    <dbReference type="NCBI Taxonomy" id="13708"/>
    <lineage>
        <taxon>Eukaryota</taxon>
        <taxon>Viridiplantae</taxon>
        <taxon>Streptophyta</taxon>
        <taxon>Embryophyta</taxon>
        <taxon>Tracheophyta</taxon>
        <taxon>Spermatophyta</taxon>
        <taxon>Magnoliopsida</taxon>
        <taxon>eudicotyledons</taxon>
        <taxon>Gunneridae</taxon>
        <taxon>Pentapetalae</taxon>
        <taxon>asterids</taxon>
        <taxon>campanulids</taxon>
        <taxon>Asterales</taxon>
        <taxon>Asteraceae</taxon>
        <taxon>Asteroideae</taxon>
        <taxon>Heliantheae alliance</taxon>
        <taxon>Tageteae</taxon>
        <taxon>Tagetes</taxon>
    </lineage>
</organism>
<evidence type="ECO:0000313" key="4">
    <source>
        <dbReference type="EMBL" id="KAK1430798.1"/>
    </source>
</evidence>
<dbReference type="PROSITE" id="PS50097">
    <property type="entry name" value="BTB"/>
    <property type="match status" value="1"/>
</dbReference>
<reference evidence="4" key="1">
    <citation type="journal article" date="2023" name="bioRxiv">
        <title>Improved chromosome-level genome assembly for marigold (Tagetes erecta).</title>
        <authorList>
            <person name="Jiang F."/>
            <person name="Yuan L."/>
            <person name="Wang S."/>
            <person name="Wang H."/>
            <person name="Xu D."/>
            <person name="Wang A."/>
            <person name="Fan W."/>
        </authorList>
    </citation>
    <scope>NUCLEOTIDE SEQUENCE</scope>
    <source>
        <strain evidence="4">WSJ</strain>
        <tissue evidence="4">Leaf</tissue>
    </source>
</reference>
<proteinExistence type="predicted"/>
<feature type="region of interest" description="Disordered" evidence="2">
    <location>
        <begin position="340"/>
        <end position="360"/>
    </location>
</feature>
<accession>A0AAD8KXI4</accession>
<name>A0AAD8KXI4_TARER</name>
<gene>
    <name evidence="4" type="ORF">QVD17_13816</name>
</gene>
<keyword evidence="5" id="KW-1185">Reference proteome</keyword>
<dbReference type="AlphaFoldDB" id="A0AAD8KXI4"/>
<dbReference type="Gene3D" id="3.30.710.10">
    <property type="entry name" value="Potassium Channel Kv1.1, Chain A"/>
    <property type="match status" value="1"/>
</dbReference>
<dbReference type="PANTHER" id="PTHR47369">
    <property type="entry name" value="BTB/POZ DOMAIN-CONTAINING PROTEIN"/>
    <property type="match status" value="1"/>
</dbReference>
<evidence type="ECO:0000256" key="2">
    <source>
        <dbReference type="SAM" id="MobiDB-lite"/>
    </source>
</evidence>
<evidence type="ECO:0000256" key="1">
    <source>
        <dbReference type="ARBA" id="ARBA00004906"/>
    </source>
</evidence>
<dbReference type="PANTHER" id="PTHR47369:SF1">
    <property type="entry name" value="BTB_POZ DOMAIN-CONTAINING PROTEIN"/>
    <property type="match status" value="1"/>
</dbReference>
<dbReference type="Proteomes" id="UP001229421">
    <property type="component" value="Unassembled WGS sequence"/>
</dbReference>
<comment type="pathway">
    <text evidence="1">Protein modification; protein ubiquitination.</text>
</comment>
<feature type="domain" description="BTB" evidence="3">
    <location>
        <begin position="70"/>
        <end position="140"/>
    </location>
</feature>
<dbReference type="InterPro" id="IPR000210">
    <property type="entry name" value="BTB/POZ_dom"/>
</dbReference>
<evidence type="ECO:0000313" key="5">
    <source>
        <dbReference type="Proteomes" id="UP001229421"/>
    </source>
</evidence>
<dbReference type="EMBL" id="JAUHHV010000003">
    <property type="protein sequence ID" value="KAK1430798.1"/>
    <property type="molecule type" value="Genomic_DNA"/>
</dbReference>
<protein>
    <recommendedName>
        <fullName evidence="3">BTB domain-containing protein</fullName>
    </recommendedName>
</protein>
<dbReference type="Pfam" id="PF00651">
    <property type="entry name" value="BTB"/>
    <property type="match status" value="1"/>
</dbReference>